<dbReference type="EMBL" id="GL871391">
    <property type="protein sequence ID" value="EGC29797.1"/>
    <property type="molecule type" value="Genomic_DNA"/>
</dbReference>
<dbReference type="InParanoid" id="F1A1Y6"/>
<reference evidence="2" key="1">
    <citation type="journal article" date="2011" name="Genome Biol.">
        <title>Comparative genomics of the social amoebae Dictyostelium discoideum and Dictyostelium purpureum.</title>
        <authorList>
            <consortium name="US DOE Joint Genome Institute (JGI-PGF)"/>
            <person name="Sucgang R."/>
            <person name="Kuo A."/>
            <person name="Tian X."/>
            <person name="Salerno W."/>
            <person name="Parikh A."/>
            <person name="Feasley C.L."/>
            <person name="Dalin E."/>
            <person name="Tu H."/>
            <person name="Huang E."/>
            <person name="Barry K."/>
            <person name="Lindquist E."/>
            <person name="Shapiro H."/>
            <person name="Bruce D."/>
            <person name="Schmutz J."/>
            <person name="Salamov A."/>
            <person name="Fey P."/>
            <person name="Gaudet P."/>
            <person name="Anjard C."/>
            <person name="Babu M.M."/>
            <person name="Basu S."/>
            <person name="Bushmanova Y."/>
            <person name="van der Wel H."/>
            <person name="Katoh-Kurasawa M."/>
            <person name="Dinh C."/>
            <person name="Coutinho P.M."/>
            <person name="Saito T."/>
            <person name="Elias M."/>
            <person name="Schaap P."/>
            <person name="Kay R.R."/>
            <person name="Henrissat B."/>
            <person name="Eichinger L."/>
            <person name="Rivero F."/>
            <person name="Putnam N.H."/>
            <person name="West C.M."/>
            <person name="Loomis W.F."/>
            <person name="Chisholm R.L."/>
            <person name="Shaulsky G."/>
            <person name="Strassmann J.E."/>
            <person name="Queller D.C."/>
            <person name="Kuspa A."/>
            <person name="Grigoriev I.V."/>
        </authorList>
    </citation>
    <scope>NUCLEOTIDE SEQUENCE [LARGE SCALE GENOMIC DNA]</scope>
    <source>
        <strain evidence="2">QSDP1</strain>
    </source>
</reference>
<keyword evidence="2" id="KW-1185">Reference proteome</keyword>
<gene>
    <name evidence="1" type="ORF">DICPUDRAFT_90347</name>
</gene>
<organism evidence="1 2">
    <name type="scientific">Dictyostelium purpureum</name>
    <name type="common">Slime mold</name>
    <dbReference type="NCBI Taxonomy" id="5786"/>
    <lineage>
        <taxon>Eukaryota</taxon>
        <taxon>Amoebozoa</taxon>
        <taxon>Evosea</taxon>
        <taxon>Eumycetozoa</taxon>
        <taxon>Dictyostelia</taxon>
        <taxon>Dictyosteliales</taxon>
        <taxon>Dictyosteliaceae</taxon>
        <taxon>Dictyostelium</taxon>
    </lineage>
</organism>
<dbReference type="GeneID" id="10504998"/>
<dbReference type="Gene3D" id="1.20.190.10">
    <property type="entry name" value="Pesticidal crystal protein, N-terminal domain"/>
    <property type="match status" value="1"/>
</dbReference>
<dbReference type="AlphaFoldDB" id="F1A1Y6"/>
<dbReference type="Proteomes" id="UP000001064">
    <property type="component" value="Unassembled WGS sequence"/>
</dbReference>
<dbReference type="SUPFAM" id="SSF56849">
    <property type="entry name" value="delta-Endotoxin (insectocide), N-terminal domain"/>
    <property type="match status" value="1"/>
</dbReference>
<sequence>MFRQELDCQRNEDDKMEFICELLNPLIGLPQNNQYFLSGIFSGFWGQLFEGEDNKYINKIEFEKFFRGLYQDLERIVNEKASEKLISFCIDKLQGIHSIGNHYCDLLKIWEIRYGGGIMDSRSILSNTSCKTPEYDSYSSLNNDELKSSIRNYFNKLSKGLEECIAFFSNKEYSMHSSKLLVVVMAIYCSLTLDCIHNSNSWDLYSENRLDKKFNPMVYALRDKIKEFQWSLGYSLTQFTKESYSKLKDLNYTLKAAANINELNINLYEYPTKTVGANKVNSENIVIADDNKDHYKIFKIQPNTLEMAFNGAYSSDHQTTQNNRSFYNKSDSNNTNGNIEISRLNDKPLLKGIFKLKDEKQFNSCIVSVHFSNYYTSSIIKPNDNYEFTFYVAASSSKTNQFKSFVERVDLKSFEYKDDVPNEIVTRTKALINNKVNPGFLMDKLVVKIEKFTTNIVIDNIQINLLNNIDKNIPSFPQL</sequence>
<evidence type="ECO:0000313" key="2">
    <source>
        <dbReference type="Proteomes" id="UP000001064"/>
    </source>
</evidence>
<dbReference type="InterPro" id="IPR036716">
    <property type="entry name" value="Pest_crys_N_sf"/>
</dbReference>
<evidence type="ECO:0000313" key="1">
    <source>
        <dbReference type="EMBL" id="EGC29797.1"/>
    </source>
</evidence>
<dbReference type="OMA" id="CDLLKIW"/>
<dbReference type="RefSeq" id="XP_003293683.1">
    <property type="nucleotide sequence ID" value="XM_003293635.1"/>
</dbReference>
<dbReference type="PANTHER" id="PTHR35598:SF1">
    <property type="match status" value="1"/>
</dbReference>
<protein>
    <submittedName>
        <fullName evidence="1">Uncharacterized protein</fullName>
    </submittedName>
</protein>
<proteinExistence type="predicted"/>
<dbReference type="VEuPathDB" id="AmoebaDB:DICPUDRAFT_90347"/>
<dbReference type="GO" id="GO:0090729">
    <property type="term" value="F:toxin activity"/>
    <property type="evidence" value="ECO:0007669"/>
    <property type="project" value="InterPro"/>
</dbReference>
<dbReference type="eggNOG" id="ENOG502RHAI">
    <property type="taxonomic scope" value="Eukaryota"/>
</dbReference>
<name>F1A1Y6_DICPU</name>
<dbReference type="PANTHER" id="PTHR35598">
    <property type="entry name" value="ENDOTOXIN_N DOMAIN-CONTAINING PROTEIN"/>
    <property type="match status" value="1"/>
</dbReference>
<dbReference type="KEGG" id="dpp:DICPUDRAFT_90347"/>
<accession>F1A1Y6</accession>